<reference evidence="2 3" key="1">
    <citation type="journal article" date="2023" name="Plants (Basel)">
        <title>Bridging the Gap: Combining Genomics and Transcriptomics Approaches to Understand Stylosanthes scabra, an Orphan Legume from the Brazilian Caatinga.</title>
        <authorList>
            <person name="Ferreira-Neto J.R.C."/>
            <person name="da Silva M.D."/>
            <person name="Binneck E."/>
            <person name="de Melo N.F."/>
            <person name="da Silva R.H."/>
            <person name="de Melo A.L.T.M."/>
            <person name="Pandolfi V."/>
            <person name="Bustamante F.O."/>
            <person name="Brasileiro-Vidal A.C."/>
            <person name="Benko-Iseppon A.M."/>
        </authorList>
    </citation>
    <scope>NUCLEOTIDE SEQUENCE [LARGE SCALE GENOMIC DNA]</scope>
    <source>
        <tissue evidence="2">Leaves</tissue>
    </source>
</reference>
<dbReference type="Proteomes" id="UP001341840">
    <property type="component" value="Unassembled WGS sequence"/>
</dbReference>
<name>A0ABU6XPJ2_9FABA</name>
<accession>A0ABU6XPJ2</accession>
<evidence type="ECO:0000313" key="2">
    <source>
        <dbReference type="EMBL" id="MED6199746.1"/>
    </source>
</evidence>
<comment type="caution">
    <text evidence="2">The sequence shown here is derived from an EMBL/GenBank/DDBJ whole genome shotgun (WGS) entry which is preliminary data.</text>
</comment>
<protein>
    <submittedName>
        <fullName evidence="2">Uncharacterized protein</fullName>
    </submittedName>
</protein>
<gene>
    <name evidence="2" type="ORF">PIB30_078811</name>
</gene>
<evidence type="ECO:0000256" key="1">
    <source>
        <dbReference type="SAM" id="MobiDB-lite"/>
    </source>
</evidence>
<evidence type="ECO:0000313" key="3">
    <source>
        <dbReference type="Proteomes" id="UP001341840"/>
    </source>
</evidence>
<feature type="region of interest" description="Disordered" evidence="1">
    <location>
        <begin position="1"/>
        <end position="21"/>
    </location>
</feature>
<keyword evidence="3" id="KW-1185">Reference proteome</keyword>
<sequence>MKDNSRSGLASSTTNASSPPRQTLADLRTLAGEALVHLALGVELILPRFALFVEKGDTLWMFATANMATPQAMLDFQDGHVFPEIAPLLQLIALSPLHTFIFFADAA</sequence>
<dbReference type="EMBL" id="JASCZI010212548">
    <property type="protein sequence ID" value="MED6199746.1"/>
    <property type="molecule type" value="Genomic_DNA"/>
</dbReference>
<organism evidence="2 3">
    <name type="scientific">Stylosanthes scabra</name>
    <dbReference type="NCBI Taxonomy" id="79078"/>
    <lineage>
        <taxon>Eukaryota</taxon>
        <taxon>Viridiplantae</taxon>
        <taxon>Streptophyta</taxon>
        <taxon>Embryophyta</taxon>
        <taxon>Tracheophyta</taxon>
        <taxon>Spermatophyta</taxon>
        <taxon>Magnoliopsida</taxon>
        <taxon>eudicotyledons</taxon>
        <taxon>Gunneridae</taxon>
        <taxon>Pentapetalae</taxon>
        <taxon>rosids</taxon>
        <taxon>fabids</taxon>
        <taxon>Fabales</taxon>
        <taxon>Fabaceae</taxon>
        <taxon>Papilionoideae</taxon>
        <taxon>50 kb inversion clade</taxon>
        <taxon>dalbergioids sensu lato</taxon>
        <taxon>Dalbergieae</taxon>
        <taxon>Pterocarpus clade</taxon>
        <taxon>Stylosanthes</taxon>
    </lineage>
</organism>
<proteinExistence type="predicted"/>